<comment type="similarity">
    <text evidence="1">Belongs to the GEM family.</text>
</comment>
<evidence type="ECO:0000256" key="1">
    <source>
        <dbReference type="ARBA" id="ARBA00009414"/>
    </source>
</evidence>
<organism evidence="3 4">
    <name type="scientific">Ananas comosus</name>
    <name type="common">Pineapple</name>
    <name type="synonym">Ananas ananas</name>
    <dbReference type="NCBI Taxonomy" id="4615"/>
    <lineage>
        <taxon>Eukaryota</taxon>
        <taxon>Viridiplantae</taxon>
        <taxon>Streptophyta</taxon>
        <taxon>Embryophyta</taxon>
        <taxon>Tracheophyta</taxon>
        <taxon>Spermatophyta</taxon>
        <taxon>Magnoliopsida</taxon>
        <taxon>Liliopsida</taxon>
        <taxon>Poales</taxon>
        <taxon>Bromeliaceae</taxon>
        <taxon>Bromelioideae</taxon>
        <taxon>Ananas</taxon>
    </lineage>
</organism>
<reference evidence="3 4" key="1">
    <citation type="journal article" date="2016" name="DNA Res.">
        <title>The draft genome of MD-2 pineapple using hybrid error correction of long reads.</title>
        <authorList>
            <person name="Redwan R.M."/>
            <person name="Saidin A."/>
            <person name="Kumar S.V."/>
        </authorList>
    </citation>
    <scope>NUCLEOTIDE SEQUENCE [LARGE SCALE GENOMIC DNA]</scope>
    <source>
        <strain evidence="4">cv. MD2</strain>
        <tissue evidence="3">Leaf</tissue>
    </source>
</reference>
<dbReference type="PANTHER" id="PTHR31969">
    <property type="entry name" value="GEM-LIKE PROTEIN 2"/>
    <property type="match status" value="1"/>
</dbReference>
<dbReference type="Pfam" id="PF02893">
    <property type="entry name" value="GRAM"/>
    <property type="match status" value="1"/>
</dbReference>
<proteinExistence type="inferred from homology"/>
<dbReference type="STRING" id="4615.A0A199VCB0"/>
<dbReference type="InterPro" id="IPR037848">
    <property type="entry name" value="GEM-like"/>
</dbReference>
<dbReference type="InterPro" id="IPR011993">
    <property type="entry name" value="PH-like_dom_sf"/>
</dbReference>
<dbReference type="EMBL" id="LSRQ01002408">
    <property type="protein sequence ID" value="OAY74425.1"/>
    <property type="molecule type" value="Genomic_DNA"/>
</dbReference>
<evidence type="ECO:0000259" key="2">
    <source>
        <dbReference type="Pfam" id="PF02893"/>
    </source>
</evidence>
<gene>
    <name evidence="3" type="ORF">ACMD2_19617</name>
</gene>
<feature type="non-terminal residue" evidence="3">
    <location>
        <position position="118"/>
    </location>
</feature>
<accession>A0A199VCB0</accession>
<evidence type="ECO:0000313" key="4">
    <source>
        <dbReference type="Proteomes" id="UP000092600"/>
    </source>
</evidence>
<dbReference type="InterPro" id="IPR004182">
    <property type="entry name" value="GRAM"/>
</dbReference>
<evidence type="ECO:0000313" key="3">
    <source>
        <dbReference type="EMBL" id="OAY74425.1"/>
    </source>
</evidence>
<name>A0A199VCB0_ANACO</name>
<feature type="domain" description="GRAM" evidence="2">
    <location>
        <begin position="57"/>
        <end position="111"/>
    </location>
</feature>
<dbReference type="Gene3D" id="2.30.29.30">
    <property type="entry name" value="Pleckstrin-homology domain (PH domain)/Phosphotyrosine-binding domain (PTB)"/>
    <property type="match status" value="1"/>
</dbReference>
<sequence length="118" mass="13070">MGISLSTAKLAFCSDNPLSYKVGDKTEWSYYKLSGLIMLWKNCLYAFPHVPQFLANAESVVLPLQQLRSVNPSTSQANLAGIYIQVVSIDNHEFWFMGFVNYDSAVKSLKEAVGGGQN</sequence>
<dbReference type="AlphaFoldDB" id="A0A199VCB0"/>
<protein>
    <submittedName>
        <fullName evidence="3">GLABRA2 expression modulator</fullName>
    </submittedName>
</protein>
<comment type="caution">
    <text evidence="3">The sequence shown here is derived from an EMBL/GenBank/DDBJ whole genome shotgun (WGS) entry which is preliminary data.</text>
</comment>
<dbReference type="Proteomes" id="UP000092600">
    <property type="component" value="Unassembled WGS sequence"/>
</dbReference>